<evidence type="ECO:0000256" key="8">
    <source>
        <dbReference type="ARBA" id="ARBA00049336"/>
    </source>
</evidence>
<evidence type="ECO:0000256" key="5">
    <source>
        <dbReference type="ARBA" id="ARBA00022695"/>
    </source>
</evidence>
<evidence type="ECO:0000256" key="7">
    <source>
        <dbReference type="ARBA" id="ARBA00022842"/>
    </source>
</evidence>
<evidence type="ECO:0000256" key="4">
    <source>
        <dbReference type="ARBA" id="ARBA00022679"/>
    </source>
</evidence>
<evidence type="ECO:0000259" key="9">
    <source>
        <dbReference type="Pfam" id="PF00483"/>
    </source>
</evidence>
<comment type="cofactor">
    <cofactor evidence="1">
        <name>Mg(2+)</name>
        <dbReference type="ChEBI" id="CHEBI:18420"/>
    </cofactor>
</comment>
<dbReference type="AlphaFoldDB" id="A0A7S7NNA4"/>
<evidence type="ECO:0000256" key="6">
    <source>
        <dbReference type="ARBA" id="ARBA00022723"/>
    </source>
</evidence>
<dbReference type="EC" id="2.7.7.24" evidence="3"/>
<accession>A0A7S7NNA4</accession>
<dbReference type="Gene3D" id="3.90.550.10">
    <property type="entry name" value="Spore Coat Polysaccharide Biosynthesis Protein SpsA, Chain A"/>
    <property type="match status" value="1"/>
</dbReference>
<evidence type="ECO:0000256" key="2">
    <source>
        <dbReference type="ARBA" id="ARBA00010480"/>
    </source>
</evidence>
<comment type="similarity">
    <text evidence="2">Belongs to the glucose-1-phosphate thymidylyltransferase family.</text>
</comment>
<sequence length="242" mass="26563">MKGVILAGGKGTRLFPLTKITNKHLLPIYDSPMIYYPIQTLVNAGIRDILIVTGGNYAGDFLQLLGNGRQFGLNSLNYTYQEGESGIADALALAERFADGEQICVILGDNIIEMGIEEAVAAFRKQESGAKILLKEVHDPERFGVAEVRGGHVVNIQEKPKQPRSNYAVTGIYMYDASVFSKIKTLEPSARGELEITDVNNAYIREGTLTFSYLEGWWTDAGTFDSLLRAANLVSQSKHKSA</sequence>
<keyword evidence="5" id="KW-0548">Nucleotidyltransferase</keyword>
<dbReference type="InterPro" id="IPR005907">
    <property type="entry name" value="G1P_thy_trans_s"/>
</dbReference>
<dbReference type="InterPro" id="IPR005835">
    <property type="entry name" value="NTP_transferase_dom"/>
</dbReference>
<dbReference type="Pfam" id="PF00483">
    <property type="entry name" value="NTP_transferase"/>
    <property type="match status" value="1"/>
</dbReference>
<dbReference type="Proteomes" id="UP000593892">
    <property type="component" value="Chromosome"/>
</dbReference>
<feature type="domain" description="Nucleotidyl transferase" evidence="9">
    <location>
        <begin position="2"/>
        <end position="235"/>
    </location>
</feature>
<evidence type="ECO:0000256" key="3">
    <source>
        <dbReference type="ARBA" id="ARBA00012461"/>
    </source>
</evidence>
<keyword evidence="11" id="KW-1185">Reference proteome</keyword>
<protein>
    <recommendedName>
        <fullName evidence="3">glucose-1-phosphate thymidylyltransferase</fullName>
        <ecNumber evidence="3">2.7.7.24</ecNumber>
    </recommendedName>
</protein>
<dbReference type="EMBL" id="CP063849">
    <property type="protein sequence ID" value="QOY86670.1"/>
    <property type="molecule type" value="Genomic_DNA"/>
</dbReference>
<keyword evidence="4 10" id="KW-0808">Transferase</keyword>
<evidence type="ECO:0000256" key="1">
    <source>
        <dbReference type="ARBA" id="ARBA00001946"/>
    </source>
</evidence>
<gene>
    <name evidence="10" type="ORF">IRI77_28355</name>
</gene>
<evidence type="ECO:0000313" key="10">
    <source>
        <dbReference type="EMBL" id="QOY86670.1"/>
    </source>
</evidence>
<keyword evidence="6" id="KW-0479">Metal-binding</keyword>
<keyword evidence="7" id="KW-0460">Magnesium</keyword>
<comment type="catalytic activity">
    <reaction evidence="8">
        <text>dTTP + alpha-D-glucose 1-phosphate + H(+) = dTDP-alpha-D-glucose + diphosphate</text>
        <dbReference type="Rhea" id="RHEA:15225"/>
        <dbReference type="ChEBI" id="CHEBI:15378"/>
        <dbReference type="ChEBI" id="CHEBI:33019"/>
        <dbReference type="ChEBI" id="CHEBI:37568"/>
        <dbReference type="ChEBI" id="CHEBI:57477"/>
        <dbReference type="ChEBI" id="CHEBI:58601"/>
        <dbReference type="EC" id="2.7.7.24"/>
    </reaction>
</comment>
<dbReference type="GO" id="GO:0046872">
    <property type="term" value="F:metal ion binding"/>
    <property type="evidence" value="ECO:0007669"/>
    <property type="project" value="UniProtKB-KW"/>
</dbReference>
<dbReference type="RefSeq" id="WP_194448339.1">
    <property type="nucleotide sequence ID" value="NZ_CP063849.1"/>
</dbReference>
<dbReference type="SUPFAM" id="SSF53448">
    <property type="entry name" value="Nucleotide-diphospho-sugar transferases"/>
    <property type="match status" value="1"/>
</dbReference>
<dbReference type="InterPro" id="IPR029044">
    <property type="entry name" value="Nucleotide-diphossugar_trans"/>
</dbReference>
<organism evidence="10 11">
    <name type="scientific">Paludibaculum fermentans</name>
    <dbReference type="NCBI Taxonomy" id="1473598"/>
    <lineage>
        <taxon>Bacteria</taxon>
        <taxon>Pseudomonadati</taxon>
        <taxon>Acidobacteriota</taxon>
        <taxon>Terriglobia</taxon>
        <taxon>Bryobacterales</taxon>
        <taxon>Bryobacteraceae</taxon>
        <taxon>Paludibaculum</taxon>
    </lineage>
</organism>
<evidence type="ECO:0000313" key="11">
    <source>
        <dbReference type="Proteomes" id="UP000593892"/>
    </source>
</evidence>
<dbReference type="GO" id="GO:0008879">
    <property type="term" value="F:glucose-1-phosphate thymidylyltransferase activity"/>
    <property type="evidence" value="ECO:0007669"/>
    <property type="project" value="UniProtKB-EC"/>
</dbReference>
<dbReference type="PANTHER" id="PTHR43532:SF1">
    <property type="entry name" value="GLUCOSE-1-PHOSPHATE THYMIDYLYLTRANSFERASE 1"/>
    <property type="match status" value="1"/>
</dbReference>
<reference evidence="10 11" key="1">
    <citation type="submission" date="2020-10" db="EMBL/GenBank/DDBJ databases">
        <title>Complete genome sequence of Paludibaculum fermentans P105T, a facultatively anaerobic acidobacterium capable of dissimilatory Fe(III) reduction.</title>
        <authorList>
            <person name="Dedysh S.N."/>
            <person name="Beletsky A.V."/>
            <person name="Kulichevskaya I.S."/>
            <person name="Mardanov A.V."/>
            <person name="Ravin N.V."/>
        </authorList>
    </citation>
    <scope>NUCLEOTIDE SEQUENCE [LARGE SCALE GENOMIC DNA]</scope>
    <source>
        <strain evidence="10 11">P105</strain>
    </source>
</reference>
<proteinExistence type="inferred from homology"/>
<dbReference type="PANTHER" id="PTHR43532">
    <property type="entry name" value="GLUCOSE-1-PHOSPHATE THYMIDYLYLTRANSFERASE"/>
    <property type="match status" value="1"/>
</dbReference>
<dbReference type="KEGG" id="pfer:IRI77_28355"/>
<name>A0A7S7NNA4_PALFE</name>